<name>A0A2R5F871_9PROT</name>
<organism evidence="4 5">
    <name type="scientific">Novimethylophilus kurashikiensis</name>
    <dbReference type="NCBI Taxonomy" id="1825523"/>
    <lineage>
        <taxon>Bacteria</taxon>
        <taxon>Pseudomonadati</taxon>
        <taxon>Pseudomonadota</taxon>
        <taxon>Betaproteobacteria</taxon>
        <taxon>Nitrosomonadales</taxon>
        <taxon>Methylophilaceae</taxon>
        <taxon>Novimethylophilus</taxon>
    </lineage>
</organism>
<dbReference type="GO" id="GO:0016616">
    <property type="term" value="F:oxidoreductase activity, acting on the CH-OH group of donors, NAD or NADP as acceptor"/>
    <property type="evidence" value="ECO:0007669"/>
    <property type="project" value="TreeGrafter"/>
</dbReference>
<proteinExistence type="inferred from homology"/>
<dbReference type="SUPFAM" id="SSF51735">
    <property type="entry name" value="NAD(P)-binding Rossmann-fold domains"/>
    <property type="match status" value="1"/>
</dbReference>
<keyword evidence="5" id="KW-1185">Reference proteome</keyword>
<keyword evidence="1" id="KW-0560">Oxidoreductase</keyword>
<evidence type="ECO:0000256" key="2">
    <source>
        <dbReference type="ARBA" id="ARBA00023445"/>
    </source>
</evidence>
<dbReference type="Gene3D" id="3.40.50.720">
    <property type="entry name" value="NAD(P)-binding Rossmann-like Domain"/>
    <property type="match status" value="1"/>
</dbReference>
<evidence type="ECO:0000313" key="5">
    <source>
        <dbReference type="Proteomes" id="UP000245081"/>
    </source>
</evidence>
<reference evidence="4 5" key="1">
    <citation type="journal article" date="2018" name="Environ. Microbiol.">
        <title>Isolation and genomic characterization of Novimethylophilus kurashikiensis gen. nov. sp. nov., a new lanthanide-dependent methylotrophic species of Methylophilaceae.</title>
        <authorList>
            <person name="Lv H."/>
            <person name="Sahin N."/>
            <person name="Tani A."/>
        </authorList>
    </citation>
    <scope>NUCLEOTIDE SEQUENCE [LARGE SCALE GENOMIC DNA]</scope>
    <source>
        <strain evidence="4 5">La2-4</strain>
    </source>
</reference>
<evidence type="ECO:0000259" key="3">
    <source>
        <dbReference type="Pfam" id="PF01370"/>
    </source>
</evidence>
<dbReference type="PANTHER" id="PTHR10366">
    <property type="entry name" value="NAD DEPENDENT EPIMERASE/DEHYDRATASE"/>
    <property type="match status" value="1"/>
</dbReference>
<dbReference type="PANTHER" id="PTHR10366:SF564">
    <property type="entry name" value="STEROL-4-ALPHA-CARBOXYLATE 3-DEHYDROGENASE, DECARBOXYLATING"/>
    <property type="match status" value="1"/>
</dbReference>
<sequence length="362" mass="39486">MMLDIDKTKPVLVTGATGYVAGWIVKRLLDEGVTVHAAVRDPSDANKIKHLNDLASKSPGSIHFFKADLLDQGSYENAMAGCEIVFHTASPFTLNISDPQKDLVDPAVLGTRNVLDAVNKTASVKRVVLTSSCAAIYGDTADRENIPNGVFTEEHWNTTSSLHHQPYSFSKTAAEKAAWEIANSQSRWSLVVINPSFVIGPGTIPHVASESFNLVRQLGNGRLKAGLPDIGVGAIDVRDLAEAQLRAAYLPNANGRNIISGHNTSLLGLAQALLPQYSQYPVPRRALPKWLIWLVGPLADKTTTWKFVSRNVGYPWVGDNGKSIRELGMSYRPLQVSMQEMFQQLIDHGQLPEPKACCPKKA</sequence>
<keyword evidence="4" id="KW-0969">Cilium</keyword>
<dbReference type="Proteomes" id="UP000245081">
    <property type="component" value="Unassembled WGS sequence"/>
</dbReference>
<protein>
    <submittedName>
        <fullName evidence="4">Flagellin modification protein FlmA</fullName>
    </submittedName>
</protein>
<comment type="caution">
    <text evidence="4">The sequence shown here is derived from an EMBL/GenBank/DDBJ whole genome shotgun (WGS) entry which is preliminary data.</text>
</comment>
<accession>A0A2R5F871</accession>
<evidence type="ECO:0000256" key="1">
    <source>
        <dbReference type="ARBA" id="ARBA00023002"/>
    </source>
</evidence>
<dbReference type="InterPro" id="IPR001509">
    <property type="entry name" value="Epimerase_deHydtase"/>
</dbReference>
<dbReference type="InterPro" id="IPR036291">
    <property type="entry name" value="NAD(P)-bd_dom_sf"/>
</dbReference>
<dbReference type="AlphaFoldDB" id="A0A2R5F871"/>
<dbReference type="FunFam" id="3.40.50.720:FF:000085">
    <property type="entry name" value="Dihydroflavonol reductase"/>
    <property type="match status" value="1"/>
</dbReference>
<dbReference type="Pfam" id="PF01370">
    <property type="entry name" value="Epimerase"/>
    <property type="match status" value="1"/>
</dbReference>
<keyword evidence="4" id="KW-0282">Flagellum</keyword>
<dbReference type="RefSeq" id="WP_227871333.1">
    <property type="nucleotide sequence ID" value="NZ_BDOQ01000002.1"/>
</dbReference>
<dbReference type="EMBL" id="BDOQ01000002">
    <property type="protein sequence ID" value="GBG13103.1"/>
    <property type="molecule type" value="Genomic_DNA"/>
</dbReference>
<comment type="similarity">
    <text evidence="2">Belongs to the NAD(P)-dependent epimerase/dehydratase family. Dihydroflavonol-4-reductase subfamily.</text>
</comment>
<evidence type="ECO:0000313" key="4">
    <source>
        <dbReference type="EMBL" id="GBG13103.1"/>
    </source>
</evidence>
<feature type="domain" description="NAD-dependent epimerase/dehydratase" evidence="3">
    <location>
        <begin position="11"/>
        <end position="252"/>
    </location>
</feature>
<dbReference type="InterPro" id="IPR050425">
    <property type="entry name" value="NAD(P)_dehydrat-like"/>
</dbReference>
<keyword evidence="4" id="KW-0966">Cell projection</keyword>
<gene>
    <name evidence="4" type="ORF">NMK_0641</name>
</gene>